<name>A0A4P8P4S8_HALMT</name>
<evidence type="ECO:0000259" key="2">
    <source>
        <dbReference type="Pfam" id="PF26267"/>
    </source>
</evidence>
<reference evidence="3 4" key="1">
    <citation type="submission" date="2019-04" db="EMBL/GenBank/DDBJ databases">
        <title>Methylomes of two halophilic Archaea, Haloarcula marismortui and Haloferax mediterranei.</title>
        <authorList>
            <person name="DasSarma S."/>
            <person name="DasSarma P."/>
            <person name="DasSarma S."/>
            <person name="Fomenkov A."/>
            <person name="Vincze T."/>
            <person name="Anton B.P."/>
            <person name="Roberts R.J."/>
        </authorList>
    </citation>
    <scope>NUCLEOTIDE SEQUENCE [LARGE SCALE GENOMIC DNA]</scope>
    <source>
        <strain evidence="4">ATCC 33500 / DSM 1411 / JCM 8866 / NBRC 14739 / NCIMB 2177 / R-4</strain>
    </source>
</reference>
<evidence type="ECO:0000313" key="4">
    <source>
        <dbReference type="Proteomes" id="UP000299011"/>
    </source>
</evidence>
<accession>A0A4P8P4S8</accession>
<feature type="domain" description="DUF8070" evidence="2">
    <location>
        <begin position="1"/>
        <end position="115"/>
    </location>
</feature>
<feature type="transmembrane region" description="Helical" evidence="1">
    <location>
        <begin position="34"/>
        <end position="53"/>
    </location>
</feature>
<dbReference type="InterPro" id="IPR058383">
    <property type="entry name" value="DUF8070"/>
</dbReference>
<organism evidence="3 4">
    <name type="scientific">Haloferax mediterranei (strain ATCC 33500 / DSM 1411 / JCM 8866 / NBRC 14739 / NCIMB 2177 / R-4)</name>
    <name type="common">Halobacterium mediterranei</name>
    <dbReference type="NCBI Taxonomy" id="523841"/>
    <lineage>
        <taxon>Archaea</taxon>
        <taxon>Methanobacteriati</taxon>
        <taxon>Methanobacteriota</taxon>
        <taxon>Stenosarchaea group</taxon>
        <taxon>Halobacteria</taxon>
        <taxon>Halobacteriales</taxon>
        <taxon>Haloferacaceae</taxon>
        <taxon>Haloferax</taxon>
    </lineage>
</organism>
<sequence length="115" mass="12101">MDKRVVAVTVLIYTILAGIITVGAIYLTTHSGLYLVLTAIIGVVLVALGGGQAGRTNVTSEGVQEKEAIGRGVVGNIHLPSTSGTDSTRIILICYGLGLFLWSVIILQFFRSGLQ</sequence>
<gene>
    <name evidence="3" type="ORF">E6P09_09695</name>
</gene>
<feature type="transmembrane region" description="Helical" evidence="1">
    <location>
        <begin position="90"/>
        <end position="110"/>
    </location>
</feature>
<evidence type="ECO:0000313" key="3">
    <source>
        <dbReference type="EMBL" id="QCQ75520.1"/>
    </source>
</evidence>
<keyword evidence="1" id="KW-1133">Transmembrane helix</keyword>
<evidence type="ECO:0000256" key="1">
    <source>
        <dbReference type="SAM" id="Phobius"/>
    </source>
</evidence>
<feature type="transmembrane region" description="Helical" evidence="1">
    <location>
        <begin position="6"/>
        <end position="27"/>
    </location>
</feature>
<dbReference type="AlphaFoldDB" id="A0A4P8P4S8"/>
<keyword evidence="1" id="KW-0472">Membrane</keyword>
<dbReference type="EMBL" id="CP039139">
    <property type="protein sequence ID" value="QCQ75520.1"/>
    <property type="molecule type" value="Genomic_DNA"/>
</dbReference>
<dbReference type="Proteomes" id="UP000299011">
    <property type="component" value="Chromosome"/>
</dbReference>
<proteinExistence type="predicted"/>
<keyword evidence="1" id="KW-0812">Transmembrane</keyword>
<dbReference type="Pfam" id="PF26267">
    <property type="entry name" value="DUF8070"/>
    <property type="match status" value="1"/>
</dbReference>
<protein>
    <recommendedName>
        <fullName evidence="2">DUF8070 domain-containing protein</fullName>
    </recommendedName>
</protein>